<dbReference type="Gene3D" id="3.30.70.1400">
    <property type="entry name" value="Aminomethyltransferase beta-barrel domains"/>
    <property type="match status" value="1"/>
</dbReference>
<dbReference type="InterPro" id="IPR028896">
    <property type="entry name" value="GcvT/YgfZ/DmdA"/>
</dbReference>
<evidence type="ECO:0000313" key="16">
    <source>
        <dbReference type="Proteomes" id="UP001359485"/>
    </source>
</evidence>
<dbReference type="PIRSF" id="PIRSF006487">
    <property type="entry name" value="GcvT"/>
    <property type="match status" value="1"/>
</dbReference>
<dbReference type="GO" id="GO:0006546">
    <property type="term" value="P:glycine catabolic process"/>
    <property type="evidence" value="ECO:0007669"/>
    <property type="project" value="InterPro"/>
</dbReference>
<dbReference type="Gene3D" id="4.10.1250.10">
    <property type="entry name" value="Aminomethyltransferase fragment"/>
    <property type="match status" value="1"/>
</dbReference>
<evidence type="ECO:0000256" key="8">
    <source>
        <dbReference type="ARBA" id="ARBA00023128"/>
    </source>
</evidence>
<dbReference type="NCBIfam" id="TIGR00528">
    <property type="entry name" value="gcvT"/>
    <property type="match status" value="1"/>
</dbReference>
<evidence type="ECO:0000259" key="13">
    <source>
        <dbReference type="Pfam" id="PF08669"/>
    </source>
</evidence>
<dbReference type="Gene3D" id="3.30.1360.120">
    <property type="entry name" value="Probable tRNA modification gtpase trme, domain 1"/>
    <property type="match status" value="1"/>
</dbReference>
<keyword evidence="5 11" id="KW-0032">Aminotransferase</keyword>
<dbReference type="InterPro" id="IPR006222">
    <property type="entry name" value="GCVT_N"/>
</dbReference>
<dbReference type="Gene3D" id="2.40.30.110">
    <property type="entry name" value="Aminomethyltransferase beta-barrel domains"/>
    <property type="match status" value="1"/>
</dbReference>
<dbReference type="PANTHER" id="PTHR43757:SF16">
    <property type="entry name" value="AMINOMETHYLTRANSFERASE, MITOCHONDRIAL"/>
    <property type="match status" value="1"/>
</dbReference>
<dbReference type="InterPro" id="IPR006223">
    <property type="entry name" value="GcvT"/>
</dbReference>
<evidence type="ECO:0000256" key="11">
    <source>
        <dbReference type="RuleBase" id="RU003981"/>
    </source>
</evidence>
<gene>
    <name evidence="15" type="ORF">RUM43_007055</name>
    <name evidence="14" type="ORF">RUM44_001265</name>
</gene>
<dbReference type="Pfam" id="PF01571">
    <property type="entry name" value="GCV_T"/>
    <property type="match status" value="1"/>
</dbReference>
<reference evidence="15 17" key="1">
    <citation type="submission" date="2023-10" db="EMBL/GenBank/DDBJ databases">
        <title>Genomes of two closely related lineages of the louse Polyplax serrata with different host specificities.</title>
        <authorList>
            <person name="Martinu J."/>
            <person name="Tarabai H."/>
            <person name="Stefka J."/>
            <person name="Hypsa V."/>
        </authorList>
    </citation>
    <scope>NUCLEOTIDE SEQUENCE [LARGE SCALE GENOMIC DNA]</scope>
    <source>
        <strain evidence="14">98ZLc_SE</strain>
        <strain evidence="15">HR10_N</strain>
    </source>
</reference>
<dbReference type="AlphaFoldDB" id="A0AAN8PC17"/>
<evidence type="ECO:0000256" key="5">
    <source>
        <dbReference type="ARBA" id="ARBA00022576"/>
    </source>
</evidence>
<evidence type="ECO:0000313" key="17">
    <source>
        <dbReference type="Proteomes" id="UP001372834"/>
    </source>
</evidence>
<feature type="binding site" evidence="10">
    <location>
        <position position="233"/>
    </location>
    <ligand>
        <name>substrate</name>
    </ligand>
</feature>
<comment type="catalytic activity">
    <reaction evidence="9 11">
        <text>N(6)-[(R)-S(8)-aminomethyldihydrolipoyl]-L-lysyl-[protein] + (6S)-5,6,7,8-tetrahydrofolate = N(6)-[(R)-dihydrolipoyl]-L-lysyl-[protein] + (6R)-5,10-methylene-5,6,7,8-tetrahydrofolate + NH4(+)</text>
        <dbReference type="Rhea" id="RHEA:16945"/>
        <dbReference type="Rhea" id="RHEA-COMP:10475"/>
        <dbReference type="Rhea" id="RHEA-COMP:10492"/>
        <dbReference type="ChEBI" id="CHEBI:15636"/>
        <dbReference type="ChEBI" id="CHEBI:28938"/>
        <dbReference type="ChEBI" id="CHEBI:57453"/>
        <dbReference type="ChEBI" id="CHEBI:83100"/>
        <dbReference type="ChEBI" id="CHEBI:83143"/>
        <dbReference type="EC" id="2.1.2.10"/>
    </reaction>
</comment>
<dbReference type="GO" id="GO:0005739">
    <property type="term" value="C:mitochondrion"/>
    <property type="evidence" value="ECO:0007669"/>
    <property type="project" value="UniProtKB-SubCell"/>
</dbReference>
<dbReference type="InterPro" id="IPR029043">
    <property type="entry name" value="GcvT/YgfZ_C"/>
</dbReference>
<evidence type="ECO:0000256" key="3">
    <source>
        <dbReference type="ARBA" id="ARBA00008609"/>
    </source>
</evidence>
<dbReference type="Proteomes" id="UP001359485">
    <property type="component" value="Unassembled WGS sequence"/>
</dbReference>
<dbReference type="Pfam" id="PF08669">
    <property type="entry name" value="GCV_T_C"/>
    <property type="match status" value="1"/>
</dbReference>
<evidence type="ECO:0000256" key="10">
    <source>
        <dbReference type="PIRSR" id="PIRSR006487-1"/>
    </source>
</evidence>
<dbReference type="SUPFAM" id="SSF103025">
    <property type="entry name" value="Folate-binding domain"/>
    <property type="match status" value="1"/>
</dbReference>
<dbReference type="PANTHER" id="PTHR43757">
    <property type="entry name" value="AMINOMETHYLTRANSFERASE"/>
    <property type="match status" value="1"/>
</dbReference>
<dbReference type="InterPro" id="IPR013977">
    <property type="entry name" value="GcvT_C"/>
</dbReference>
<dbReference type="Proteomes" id="UP001372834">
    <property type="component" value="Unassembled WGS sequence"/>
</dbReference>
<dbReference type="GO" id="GO:0004047">
    <property type="term" value="F:aminomethyltransferase activity"/>
    <property type="evidence" value="ECO:0007669"/>
    <property type="project" value="UniProtKB-EC"/>
</dbReference>
<dbReference type="EC" id="2.1.2.10" evidence="11"/>
<evidence type="ECO:0000313" key="15">
    <source>
        <dbReference type="EMBL" id="KAK6638786.1"/>
    </source>
</evidence>
<dbReference type="FunFam" id="4.10.1250.10:FF:000002">
    <property type="entry name" value="Aminomethyltransferase"/>
    <property type="match status" value="1"/>
</dbReference>
<feature type="domain" description="GCVT N-terminal" evidence="12">
    <location>
        <begin position="34"/>
        <end position="297"/>
    </location>
</feature>
<keyword evidence="8 11" id="KW-0496">Mitochondrion</keyword>
<protein>
    <recommendedName>
        <fullName evidence="11">Aminomethyltransferase</fullName>
        <ecNumber evidence="11">2.1.2.10</ecNumber>
    </recommendedName>
    <alternativeName>
        <fullName evidence="11">Glycine cleavage system T protein</fullName>
    </alternativeName>
</protein>
<evidence type="ECO:0000313" key="14">
    <source>
        <dbReference type="EMBL" id="KAK6621458.1"/>
    </source>
</evidence>
<evidence type="ECO:0000256" key="6">
    <source>
        <dbReference type="ARBA" id="ARBA00022679"/>
    </source>
</evidence>
<sequence>MSLTKIRSFHFVLRRVRQGARGLSSGVEPIKTSLYDFHVEQQGKMVDFAGFMLPVQYGKEGITTSHLHTRKNCSIFDVSHMLQTKIHGDDRYELIERITTADVKGLPENKGTLTVFTDSATGGILDDLIVTRTGEGYLYVVSNAGRRDHDKELMLRTEKEMKAENKSVDVEFLHLHEFSLIAVQGPKTAAVLQPLCDIQLDKLFFMTSALATVAKVPGCRVTRCGYTGEDGFEISIPSQSVADVTNAILTSDPNTVKLAGLGVRDSLRLEAGLCLYGNDIDVTVTPVEASLAWLIAKGRRERKDFPGWEVILKQISEGVTRKRVGLKSEKGPPPRHDCVIEDETGRAIGKITSGCPSPSVGGNVAMGYVEKQFSKNGTQVQVKIRGKPYSAVVSKMPFLPSNYYNG</sequence>
<evidence type="ECO:0000256" key="2">
    <source>
        <dbReference type="ARBA" id="ARBA00004173"/>
    </source>
</evidence>
<dbReference type="SUPFAM" id="SSF101790">
    <property type="entry name" value="Aminomethyltransferase beta-barrel domain"/>
    <property type="match status" value="1"/>
</dbReference>
<evidence type="ECO:0000256" key="7">
    <source>
        <dbReference type="ARBA" id="ARBA00022946"/>
    </source>
</evidence>
<keyword evidence="7 11" id="KW-0809">Transit peptide</keyword>
<evidence type="ECO:0000256" key="1">
    <source>
        <dbReference type="ARBA" id="ARBA00003631"/>
    </source>
</evidence>
<dbReference type="FunFam" id="3.30.70.1400:FF:000001">
    <property type="entry name" value="Aminomethyltransferase"/>
    <property type="match status" value="1"/>
</dbReference>
<comment type="caution">
    <text evidence="15">The sequence shown here is derived from an EMBL/GenBank/DDBJ whole genome shotgun (WGS) entry which is preliminary data.</text>
</comment>
<evidence type="ECO:0000256" key="4">
    <source>
        <dbReference type="ARBA" id="ARBA00011690"/>
    </source>
</evidence>
<dbReference type="EMBL" id="JAWJWE010000003">
    <property type="protein sequence ID" value="KAK6638786.1"/>
    <property type="molecule type" value="Genomic_DNA"/>
</dbReference>
<proteinExistence type="inferred from homology"/>
<comment type="similarity">
    <text evidence="3 11">Belongs to the GcvT family.</text>
</comment>
<name>A0AAN8PC17_POLSC</name>
<organism evidence="15 17">
    <name type="scientific">Polyplax serrata</name>
    <name type="common">Common mouse louse</name>
    <dbReference type="NCBI Taxonomy" id="468196"/>
    <lineage>
        <taxon>Eukaryota</taxon>
        <taxon>Metazoa</taxon>
        <taxon>Ecdysozoa</taxon>
        <taxon>Arthropoda</taxon>
        <taxon>Hexapoda</taxon>
        <taxon>Insecta</taxon>
        <taxon>Pterygota</taxon>
        <taxon>Neoptera</taxon>
        <taxon>Paraneoptera</taxon>
        <taxon>Psocodea</taxon>
        <taxon>Troctomorpha</taxon>
        <taxon>Phthiraptera</taxon>
        <taxon>Anoplura</taxon>
        <taxon>Polyplacidae</taxon>
        <taxon>Polyplax</taxon>
    </lineage>
</organism>
<dbReference type="InterPro" id="IPR027266">
    <property type="entry name" value="TrmE/GcvT-like"/>
</dbReference>
<feature type="domain" description="Aminomethyltransferase C-terminal" evidence="13">
    <location>
        <begin position="321"/>
        <end position="398"/>
    </location>
</feature>
<keyword evidence="6 11" id="KW-0808">Transferase</keyword>
<evidence type="ECO:0000259" key="12">
    <source>
        <dbReference type="Pfam" id="PF01571"/>
    </source>
</evidence>
<dbReference type="EMBL" id="JAWJWF010000047">
    <property type="protein sequence ID" value="KAK6621458.1"/>
    <property type="molecule type" value="Genomic_DNA"/>
</dbReference>
<accession>A0AAN8PC17</accession>
<dbReference type="NCBIfam" id="NF001567">
    <property type="entry name" value="PRK00389.1"/>
    <property type="match status" value="1"/>
</dbReference>
<dbReference type="FunFam" id="2.40.30.110:FF:000002">
    <property type="entry name" value="Aminomethyltransferase"/>
    <property type="match status" value="1"/>
</dbReference>
<evidence type="ECO:0000256" key="9">
    <source>
        <dbReference type="ARBA" id="ARBA00047665"/>
    </source>
</evidence>
<comment type="subunit">
    <text evidence="4 11">The glycine cleavage system is composed of four proteins: P, T, L and H.</text>
</comment>
<comment type="subcellular location">
    <subcellularLocation>
        <location evidence="2 11">Mitochondrion</location>
    </subcellularLocation>
</comment>
<dbReference type="GO" id="GO:0005960">
    <property type="term" value="C:glycine cleavage complex"/>
    <property type="evidence" value="ECO:0007669"/>
    <property type="project" value="InterPro"/>
</dbReference>
<keyword evidence="16" id="KW-1185">Reference proteome</keyword>
<comment type="function">
    <text evidence="1 11">The glycine cleavage system catalyzes the degradation of glycine.</text>
</comment>
<dbReference type="GO" id="GO:0008483">
    <property type="term" value="F:transaminase activity"/>
    <property type="evidence" value="ECO:0007669"/>
    <property type="project" value="UniProtKB-KW"/>
</dbReference>